<protein>
    <submittedName>
        <fullName evidence="3">Uncharacterized protein</fullName>
    </submittedName>
</protein>
<feature type="compositionally biased region" description="Polar residues" evidence="1">
    <location>
        <begin position="568"/>
        <end position="585"/>
    </location>
</feature>
<dbReference type="InterPro" id="IPR021709">
    <property type="entry name" value="DUF3292"/>
</dbReference>
<dbReference type="EMBL" id="LN483142">
    <property type="protein sequence ID" value="CED82988.1"/>
    <property type="molecule type" value="Genomic_DNA"/>
</dbReference>
<feature type="compositionally biased region" description="Low complexity" evidence="1">
    <location>
        <begin position="413"/>
        <end position="426"/>
    </location>
</feature>
<feature type="region of interest" description="Disordered" evidence="1">
    <location>
        <begin position="225"/>
        <end position="278"/>
    </location>
</feature>
<name>A0A0F7SSF2_PHARH</name>
<dbReference type="Pfam" id="PF11696">
    <property type="entry name" value="DUF3292"/>
    <property type="match status" value="1"/>
</dbReference>
<sequence>MNPCVKPVGSVHPSRPSSTSRAVPPPLPPRKQAEPIFLPKKSQEKQFVEGMTNEQVDVLLRRFDKQIPWVKVVPSRSPRISSISPLLDLQPSPEEEFAPEKLRSNVERLYSTVIIGSIRVVSEMIRLRSWENVLRTGTFLAIYMMAWSIHLVTASLLFFVSILVLFPSARCLLFPLPDIPSQTISTKTPSTIFVPGMTQEEQVEAQASQFATDLEELAEVGLKPSWAQDEEEGGVDAEQTQEATEAREERPSDDPKEKKPQENRIEMSTSKKTQKKKPIEKIGRPVMMICGDLADGWERWANALSPTPPFSAHEGSTRIFLTILLPLIIVATVLSDYVLSRVTSALVGICFFGQPALDQLVILLNEHLPGWQEKIELRNGVLAGCPTDAQLALRLLREAELKQTPIPPPRPAPSSTIPPSSSMSDSRSVHELKMDGSDGDFISSSLERENELDVKFETANSKEAAVVEKKPDGRNRISSFLKATARLTEESAGYYSGEKKLNWNKISMAALEKLNISPDNQAARTLLSIMPVKQDKEGPCSFLATRSGRPGWIRIDGSDITFTSVTTEPVPSLPVNTSHNPTPHDNLSKLMKEEEEKKKAKKVKPPPLPALTISANDLTAIRRFGMGGWQGRMLVGWVVGIQGVGGAGLELTIRRSASSESGVEGHDHSEVGRKIEEEVTYKFGVVRRDELFNRLISLGNQRWEIM</sequence>
<feature type="region of interest" description="Disordered" evidence="1">
    <location>
        <begin position="402"/>
        <end position="430"/>
    </location>
</feature>
<keyword evidence="2" id="KW-1133">Transmembrane helix</keyword>
<keyword evidence="2" id="KW-0812">Transmembrane</keyword>
<feature type="region of interest" description="Disordered" evidence="1">
    <location>
        <begin position="568"/>
        <end position="587"/>
    </location>
</feature>
<feature type="region of interest" description="Disordered" evidence="1">
    <location>
        <begin position="1"/>
        <end position="38"/>
    </location>
</feature>
<evidence type="ECO:0000256" key="1">
    <source>
        <dbReference type="SAM" id="MobiDB-lite"/>
    </source>
</evidence>
<dbReference type="PANTHER" id="PTHR38694">
    <property type="entry name" value="CONSERVED EXPRESSED PROTEIN"/>
    <property type="match status" value="1"/>
</dbReference>
<evidence type="ECO:0000256" key="2">
    <source>
        <dbReference type="SAM" id="Phobius"/>
    </source>
</evidence>
<dbReference type="PANTHER" id="PTHR38694:SF1">
    <property type="entry name" value="PEROXIN DOMAIN-CONTAINING PROTEIN"/>
    <property type="match status" value="1"/>
</dbReference>
<organism evidence="3">
    <name type="scientific">Phaffia rhodozyma</name>
    <name type="common">Yeast</name>
    <name type="synonym">Xanthophyllomyces dendrorhous</name>
    <dbReference type="NCBI Taxonomy" id="264483"/>
    <lineage>
        <taxon>Eukaryota</taxon>
        <taxon>Fungi</taxon>
        <taxon>Dikarya</taxon>
        <taxon>Basidiomycota</taxon>
        <taxon>Agaricomycotina</taxon>
        <taxon>Tremellomycetes</taxon>
        <taxon>Cystofilobasidiales</taxon>
        <taxon>Mrakiaceae</taxon>
        <taxon>Phaffia</taxon>
    </lineage>
</organism>
<keyword evidence="2" id="KW-0472">Membrane</keyword>
<reference evidence="3" key="1">
    <citation type="submission" date="2014-08" db="EMBL/GenBank/DDBJ databases">
        <authorList>
            <person name="Sharma Rahul"/>
            <person name="Thines Marco"/>
        </authorList>
    </citation>
    <scope>NUCLEOTIDE SEQUENCE</scope>
</reference>
<accession>A0A0F7SSF2</accession>
<dbReference type="AlphaFoldDB" id="A0A0F7SSF2"/>
<evidence type="ECO:0000313" key="3">
    <source>
        <dbReference type="EMBL" id="CED82988.1"/>
    </source>
</evidence>
<feature type="compositionally biased region" description="Basic and acidic residues" evidence="1">
    <location>
        <begin position="244"/>
        <end position="265"/>
    </location>
</feature>
<feature type="transmembrane region" description="Helical" evidence="2">
    <location>
        <begin position="139"/>
        <end position="166"/>
    </location>
</feature>
<proteinExistence type="predicted"/>